<gene>
    <name evidence="1" type="ORF">METZ01_LOCUS251763</name>
</gene>
<organism evidence="1">
    <name type="scientific">marine metagenome</name>
    <dbReference type="NCBI Taxonomy" id="408172"/>
    <lineage>
        <taxon>unclassified sequences</taxon>
        <taxon>metagenomes</taxon>
        <taxon>ecological metagenomes</taxon>
    </lineage>
</organism>
<sequence>VPRLLVGAAWCRACCSNARFYYVACDRSVREVTHRTPTLDIAVER</sequence>
<name>A0A382IHZ2_9ZZZZ</name>
<accession>A0A382IHZ2</accession>
<feature type="non-terminal residue" evidence="1">
    <location>
        <position position="45"/>
    </location>
</feature>
<protein>
    <submittedName>
        <fullName evidence="1">Uncharacterized protein</fullName>
    </submittedName>
</protein>
<dbReference type="AlphaFoldDB" id="A0A382IHZ2"/>
<dbReference type="EMBL" id="UINC01067336">
    <property type="protein sequence ID" value="SVB98909.1"/>
    <property type="molecule type" value="Genomic_DNA"/>
</dbReference>
<proteinExistence type="predicted"/>
<reference evidence="1" key="1">
    <citation type="submission" date="2018-05" db="EMBL/GenBank/DDBJ databases">
        <authorList>
            <person name="Lanie J.A."/>
            <person name="Ng W.-L."/>
            <person name="Kazmierczak K.M."/>
            <person name="Andrzejewski T.M."/>
            <person name="Davidsen T.M."/>
            <person name="Wayne K.J."/>
            <person name="Tettelin H."/>
            <person name="Glass J.I."/>
            <person name="Rusch D."/>
            <person name="Podicherti R."/>
            <person name="Tsui H.-C.T."/>
            <person name="Winkler M.E."/>
        </authorList>
    </citation>
    <scope>NUCLEOTIDE SEQUENCE</scope>
</reference>
<evidence type="ECO:0000313" key="1">
    <source>
        <dbReference type="EMBL" id="SVB98909.1"/>
    </source>
</evidence>
<feature type="non-terminal residue" evidence="1">
    <location>
        <position position="1"/>
    </location>
</feature>